<evidence type="ECO:0000313" key="3">
    <source>
        <dbReference type="Proteomes" id="UP000614811"/>
    </source>
</evidence>
<evidence type="ECO:0000259" key="1">
    <source>
        <dbReference type="Pfam" id="PF01575"/>
    </source>
</evidence>
<dbReference type="Gene3D" id="3.10.129.10">
    <property type="entry name" value="Hotdog Thioesterase"/>
    <property type="match status" value="1"/>
</dbReference>
<dbReference type="InterPro" id="IPR002539">
    <property type="entry name" value="MaoC-like_dom"/>
</dbReference>
<reference evidence="2" key="1">
    <citation type="journal article" date="2014" name="Int. J. Syst. Evol. Microbiol.">
        <title>Complete genome sequence of Corynebacterium casei LMG S-19264T (=DSM 44701T), isolated from a smear-ripened cheese.</title>
        <authorList>
            <consortium name="US DOE Joint Genome Institute (JGI-PGF)"/>
            <person name="Walter F."/>
            <person name="Albersmeier A."/>
            <person name="Kalinowski J."/>
            <person name="Ruckert C."/>
        </authorList>
    </citation>
    <scope>NUCLEOTIDE SEQUENCE</scope>
    <source>
        <strain evidence="2">KCTC 12711</strain>
    </source>
</reference>
<protein>
    <recommendedName>
        <fullName evidence="1">MaoC-like domain-containing protein</fullName>
    </recommendedName>
</protein>
<dbReference type="InterPro" id="IPR039375">
    <property type="entry name" value="NodN-like"/>
</dbReference>
<proteinExistence type="predicted"/>
<dbReference type="Pfam" id="PF01575">
    <property type="entry name" value="MaoC_dehydratas"/>
    <property type="match status" value="1"/>
</dbReference>
<dbReference type="PANTHER" id="PTHR42993">
    <property type="entry name" value="MAOC-LIKE DEHYDRATASE DOMAIN-CONTAINING PROTEIN"/>
    <property type="match status" value="1"/>
</dbReference>
<dbReference type="Proteomes" id="UP000614811">
    <property type="component" value="Unassembled WGS sequence"/>
</dbReference>
<gene>
    <name evidence="2" type="ORF">GCM10008090_08900</name>
</gene>
<evidence type="ECO:0000313" key="2">
    <source>
        <dbReference type="EMBL" id="GHA01906.1"/>
    </source>
</evidence>
<comment type="caution">
    <text evidence="2">The sequence shown here is derived from an EMBL/GenBank/DDBJ whole genome shotgun (WGS) entry which is preliminary data.</text>
</comment>
<dbReference type="SUPFAM" id="SSF54637">
    <property type="entry name" value="Thioesterase/thiol ester dehydrase-isomerase"/>
    <property type="match status" value="1"/>
</dbReference>
<dbReference type="CDD" id="cd03450">
    <property type="entry name" value="NodN"/>
    <property type="match status" value="1"/>
</dbReference>
<name>A0A918RMB8_9GAMM</name>
<sequence>MGKTVSPDAIASEIGNEIGVSDWFEVTQENVNKFADVTLDHQFIHINPEQAAKTPFGGTIAHGFYTMSMLSHFSENGCGLRVEGTKMGVNYGCDKLRFIHPVRVGSRIRGRSVLKEVQEKQPGQFLFKQEITVEIEDVDKPALIAEWLTMVFV</sequence>
<keyword evidence="3" id="KW-1185">Reference proteome</keyword>
<dbReference type="InterPro" id="IPR029069">
    <property type="entry name" value="HotDog_dom_sf"/>
</dbReference>
<dbReference type="PANTHER" id="PTHR42993:SF1">
    <property type="entry name" value="MAOC-LIKE DEHYDRATASE DOMAIN-CONTAINING PROTEIN"/>
    <property type="match status" value="1"/>
</dbReference>
<dbReference type="AlphaFoldDB" id="A0A918RMB8"/>
<dbReference type="RefSeq" id="WP_189398784.1">
    <property type="nucleotide sequence ID" value="NZ_BMXA01000001.1"/>
</dbReference>
<reference evidence="2" key="2">
    <citation type="submission" date="2020-09" db="EMBL/GenBank/DDBJ databases">
        <authorList>
            <person name="Sun Q."/>
            <person name="Kim S."/>
        </authorList>
    </citation>
    <scope>NUCLEOTIDE SEQUENCE</scope>
    <source>
        <strain evidence="2">KCTC 12711</strain>
    </source>
</reference>
<organism evidence="2 3">
    <name type="scientific">Arenicella chitinivorans</name>
    <dbReference type="NCBI Taxonomy" id="1329800"/>
    <lineage>
        <taxon>Bacteria</taxon>
        <taxon>Pseudomonadati</taxon>
        <taxon>Pseudomonadota</taxon>
        <taxon>Gammaproteobacteria</taxon>
        <taxon>Arenicellales</taxon>
        <taxon>Arenicellaceae</taxon>
        <taxon>Arenicella</taxon>
    </lineage>
</organism>
<feature type="domain" description="MaoC-like" evidence="1">
    <location>
        <begin position="11"/>
        <end position="121"/>
    </location>
</feature>
<accession>A0A918RMB8</accession>
<dbReference type="EMBL" id="BMXA01000001">
    <property type="protein sequence ID" value="GHA01906.1"/>
    <property type="molecule type" value="Genomic_DNA"/>
</dbReference>